<dbReference type="Gene3D" id="1.10.600.10">
    <property type="entry name" value="Farnesyl Diphosphate Synthase"/>
    <property type="match status" value="1"/>
</dbReference>
<name>X1JCU7_9ZZZZ</name>
<gene>
    <name evidence="2" type="ORF">S06H3_03498</name>
</gene>
<protein>
    <submittedName>
        <fullName evidence="2">Uncharacterized protein</fullName>
    </submittedName>
</protein>
<evidence type="ECO:0000313" key="2">
    <source>
        <dbReference type="EMBL" id="GAH92516.1"/>
    </source>
</evidence>
<organism evidence="2">
    <name type="scientific">marine sediment metagenome</name>
    <dbReference type="NCBI Taxonomy" id="412755"/>
    <lineage>
        <taxon>unclassified sequences</taxon>
        <taxon>metagenomes</taxon>
        <taxon>ecological metagenomes</taxon>
    </lineage>
</organism>
<dbReference type="EMBL" id="BARV01001143">
    <property type="protein sequence ID" value="GAH92516.1"/>
    <property type="molecule type" value="Genomic_DNA"/>
</dbReference>
<sequence length="64" mass="7609">ITLPLIYTLNNDGRENKKRVIELLKQKNQDRESLEEVLKIVKSNGALDYTHKKAEEFSVCFWDW</sequence>
<feature type="non-terminal residue" evidence="2">
    <location>
        <position position="1"/>
    </location>
</feature>
<feature type="coiled-coil region" evidence="1">
    <location>
        <begin position="17"/>
        <end position="44"/>
    </location>
</feature>
<evidence type="ECO:0000256" key="1">
    <source>
        <dbReference type="SAM" id="Coils"/>
    </source>
</evidence>
<keyword evidence="1" id="KW-0175">Coiled coil</keyword>
<comment type="caution">
    <text evidence="2">The sequence shown here is derived from an EMBL/GenBank/DDBJ whole genome shotgun (WGS) entry which is preliminary data.</text>
</comment>
<proteinExistence type="predicted"/>
<dbReference type="SUPFAM" id="SSF48576">
    <property type="entry name" value="Terpenoid synthases"/>
    <property type="match status" value="1"/>
</dbReference>
<dbReference type="InterPro" id="IPR008949">
    <property type="entry name" value="Isoprenoid_synthase_dom_sf"/>
</dbReference>
<accession>X1JCU7</accession>
<dbReference type="AlphaFoldDB" id="X1JCU7"/>
<reference evidence="2" key="1">
    <citation type="journal article" date="2014" name="Front. Microbiol.">
        <title>High frequency of phylogenetically diverse reductive dehalogenase-homologous genes in deep subseafloor sedimentary metagenomes.</title>
        <authorList>
            <person name="Kawai M."/>
            <person name="Futagami T."/>
            <person name="Toyoda A."/>
            <person name="Takaki Y."/>
            <person name="Nishi S."/>
            <person name="Hori S."/>
            <person name="Arai W."/>
            <person name="Tsubouchi T."/>
            <person name="Morono Y."/>
            <person name="Uchiyama I."/>
            <person name="Ito T."/>
            <person name="Fujiyama A."/>
            <person name="Inagaki F."/>
            <person name="Takami H."/>
        </authorList>
    </citation>
    <scope>NUCLEOTIDE SEQUENCE</scope>
    <source>
        <strain evidence="2">Expedition CK06-06</strain>
    </source>
</reference>